<dbReference type="PANTHER" id="PTHR44196">
    <property type="entry name" value="DEHYDROGENASE/REDUCTASE SDR FAMILY MEMBER 7B"/>
    <property type="match status" value="1"/>
</dbReference>
<dbReference type="OrthoDB" id="9790785at2"/>
<dbReference type="PANTHER" id="PTHR44196:SF4">
    <property type="entry name" value="SHORT CHAIN DEHYDROGENASE"/>
    <property type="match status" value="1"/>
</dbReference>
<dbReference type="Pfam" id="PF00106">
    <property type="entry name" value="adh_short"/>
    <property type="match status" value="1"/>
</dbReference>
<protein>
    <submittedName>
        <fullName evidence="3">NAD(P)-dependent dehydrogenase, short-chain alcohol dehydrogenase family</fullName>
    </submittedName>
</protein>
<dbReference type="STRING" id="1120955.SAMN03080610_01357"/>
<dbReference type="GO" id="GO:0016491">
    <property type="term" value="F:oxidoreductase activity"/>
    <property type="evidence" value="ECO:0007669"/>
    <property type="project" value="UniProtKB-KW"/>
</dbReference>
<dbReference type="InterPro" id="IPR002347">
    <property type="entry name" value="SDR_fam"/>
</dbReference>
<accession>A0A1G5N3U1</accession>
<dbReference type="GO" id="GO:0016020">
    <property type="term" value="C:membrane"/>
    <property type="evidence" value="ECO:0007669"/>
    <property type="project" value="TreeGrafter"/>
</dbReference>
<organism evidence="3 4">
    <name type="scientific">Afifella marina DSM 2698</name>
    <dbReference type="NCBI Taxonomy" id="1120955"/>
    <lineage>
        <taxon>Bacteria</taxon>
        <taxon>Pseudomonadati</taxon>
        <taxon>Pseudomonadota</taxon>
        <taxon>Alphaproteobacteria</taxon>
        <taxon>Hyphomicrobiales</taxon>
        <taxon>Afifellaceae</taxon>
        <taxon>Afifella</taxon>
    </lineage>
</organism>
<comment type="similarity">
    <text evidence="1">Belongs to the short-chain dehydrogenases/reductases (SDR) family.</text>
</comment>
<reference evidence="3 4" key="1">
    <citation type="submission" date="2016-10" db="EMBL/GenBank/DDBJ databases">
        <authorList>
            <person name="de Groot N.N."/>
        </authorList>
    </citation>
    <scope>NUCLEOTIDE SEQUENCE [LARGE SCALE GENOMIC DNA]</scope>
    <source>
        <strain evidence="3 4">DSM 2698</strain>
    </source>
</reference>
<evidence type="ECO:0000313" key="3">
    <source>
        <dbReference type="EMBL" id="SCZ31340.1"/>
    </source>
</evidence>
<dbReference type="InterPro" id="IPR036291">
    <property type="entry name" value="NAD(P)-bd_dom_sf"/>
</dbReference>
<dbReference type="Gene3D" id="3.40.50.720">
    <property type="entry name" value="NAD(P)-binding Rossmann-like Domain"/>
    <property type="match status" value="1"/>
</dbReference>
<evidence type="ECO:0000313" key="4">
    <source>
        <dbReference type="Proteomes" id="UP000199347"/>
    </source>
</evidence>
<keyword evidence="2" id="KW-0560">Oxidoreductase</keyword>
<evidence type="ECO:0000256" key="2">
    <source>
        <dbReference type="ARBA" id="ARBA00023002"/>
    </source>
</evidence>
<gene>
    <name evidence="3" type="ORF">SAMN03080610_01357</name>
</gene>
<sequence>MTEKKPLAGRIAVVTGATRGIGYFAAKAMAEAGAHIVAVARTQGALEELDDEIRAAGGACTLVPLDLTDGPGIDRLGGAINERWGRLDILLANAGILGTLSPLGHVQAKDWDKVMAINVTANWRLIRSLDPLLKRSESGRAIFISSGVAHSLKPFWGPYAVSKAALEALARTYAHETQKSPIKVVMVDPGAMRTAMRAQAMPGEDPETLPHPSEIAPDLVKLAAPDFEQSDVLFDFRSKAFQNFHAPA</sequence>
<dbReference type="PRINTS" id="PR00081">
    <property type="entry name" value="GDHRDH"/>
</dbReference>
<dbReference type="EMBL" id="FMVW01000002">
    <property type="protein sequence ID" value="SCZ31340.1"/>
    <property type="molecule type" value="Genomic_DNA"/>
</dbReference>
<evidence type="ECO:0000256" key="1">
    <source>
        <dbReference type="ARBA" id="ARBA00006484"/>
    </source>
</evidence>
<dbReference type="RefSeq" id="WP_092810863.1">
    <property type="nucleotide sequence ID" value="NZ_FMVW01000002.1"/>
</dbReference>
<proteinExistence type="inferred from homology"/>
<dbReference type="CDD" id="cd05233">
    <property type="entry name" value="SDR_c"/>
    <property type="match status" value="1"/>
</dbReference>
<dbReference type="InterPro" id="IPR020904">
    <property type="entry name" value="Sc_DH/Rdtase_CS"/>
</dbReference>
<keyword evidence="4" id="KW-1185">Reference proteome</keyword>
<dbReference type="PROSITE" id="PS00061">
    <property type="entry name" value="ADH_SHORT"/>
    <property type="match status" value="1"/>
</dbReference>
<dbReference type="AlphaFoldDB" id="A0A1G5N3U1"/>
<dbReference type="SUPFAM" id="SSF51735">
    <property type="entry name" value="NAD(P)-binding Rossmann-fold domains"/>
    <property type="match status" value="1"/>
</dbReference>
<dbReference type="Proteomes" id="UP000199347">
    <property type="component" value="Unassembled WGS sequence"/>
</dbReference>
<name>A0A1G5N3U1_AFIMA</name>